<dbReference type="PROSITE" id="PS50217">
    <property type="entry name" value="BZIP"/>
    <property type="match status" value="1"/>
</dbReference>
<keyword evidence="4" id="KW-0804">Transcription</keyword>
<comment type="caution">
    <text evidence="9">The sequence shown here is derived from an EMBL/GenBank/DDBJ whole genome shotgun (WGS) entry which is preliminary data.</text>
</comment>
<evidence type="ECO:0000256" key="2">
    <source>
        <dbReference type="ARBA" id="ARBA00023015"/>
    </source>
</evidence>
<evidence type="ECO:0000256" key="6">
    <source>
        <dbReference type="SAM" id="Coils"/>
    </source>
</evidence>
<evidence type="ECO:0000256" key="4">
    <source>
        <dbReference type="ARBA" id="ARBA00023163"/>
    </source>
</evidence>
<dbReference type="EMBL" id="JAIXMP010000010">
    <property type="protein sequence ID" value="KAI9266873.1"/>
    <property type="molecule type" value="Genomic_DNA"/>
</dbReference>
<dbReference type="InterPro" id="IPR002112">
    <property type="entry name" value="Leuzip_Jun"/>
</dbReference>
<gene>
    <name evidence="9" type="ORF">BDA99DRAFT_436511</name>
</gene>
<feature type="region of interest" description="Disordered" evidence="7">
    <location>
        <begin position="240"/>
        <end position="266"/>
    </location>
</feature>
<name>A0AAD5PF53_9FUNG</name>
<keyword evidence="10" id="KW-1185">Reference proteome</keyword>
<evidence type="ECO:0000313" key="10">
    <source>
        <dbReference type="Proteomes" id="UP001209540"/>
    </source>
</evidence>
<dbReference type="FunFam" id="1.20.5.170:FF:000053">
    <property type="entry name" value="BZIP transcription factor AtfA"/>
    <property type="match status" value="1"/>
</dbReference>
<dbReference type="GO" id="GO:0003677">
    <property type="term" value="F:DNA binding"/>
    <property type="evidence" value="ECO:0007669"/>
    <property type="project" value="UniProtKB-KW"/>
</dbReference>
<dbReference type="InterPro" id="IPR046347">
    <property type="entry name" value="bZIP_sf"/>
</dbReference>
<dbReference type="PANTHER" id="PTHR19304">
    <property type="entry name" value="CYCLIC-AMP RESPONSE ELEMENT BINDING PROTEIN"/>
    <property type="match status" value="1"/>
</dbReference>
<comment type="subcellular location">
    <subcellularLocation>
        <location evidence="1">Nucleus</location>
    </subcellularLocation>
</comment>
<dbReference type="GO" id="GO:0005634">
    <property type="term" value="C:nucleus"/>
    <property type="evidence" value="ECO:0007669"/>
    <property type="project" value="UniProtKB-SubCell"/>
</dbReference>
<dbReference type="InterPro" id="IPR004827">
    <property type="entry name" value="bZIP"/>
</dbReference>
<keyword evidence="2" id="KW-0805">Transcription regulation</keyword>
<reference evidence="9" key="1">
    <citation type="journal article" date="2022" name="IScience">
        <title>Evolution of zygomycete secretomes and the origins of terrestrial fungal ecologies.</title>
        <authorList>
            <person name="Chang Y."/>
            <person name="Wang Y."/>
            <person name="Mondo S."/>
            <person name="Ahrendt S."/>
            <person name="Andreopoulos W."/>
            <person name="Barry K."/>
            <person name="Beard J."/>
            <person name="Benny G.L."/>
            <person name="Blankenship S."/>
            <person name="Bonito G."/>
            <person name="Cuomo C."/>
            <person name="Desiro A."/>
            <person name="Gervers K.A."/>
            <person name="Hundley H."/>
            <person name="Kuo A."/>
            <person name="LaButti K."/>
            <person name="Lang B.F."/>
            <person name="Lipzen A."/>
            <person name="O'Donnell K."/>
            <person name="Pangilinan J."/>
            <person name="Reynolds N."/>
            <person name="Sandor L."/>
            <person name="Smith M.E."/>
            <person name="Tsang A."/>
            <person name="Grigoriev I.V."/>
            <person name="Stajich J.E."/>
            <person name="Spatafora J.W."/>
        </authorList>
    </citation>
    <scope>NUCLEOTIDE SEQUENCE</scope>
    <source>
        <strain evidence="9">RSA 2281</strain>
    </source>
</reference>
<dbReference type="PRINTS" id="PR00043">
    <property type="entry name" value="LEUZIPPRJUN"/>
</dbReference>
<proteinExistence type="predicted"/>
<sequence length="279" mass="32669">MDQESHPVVEFSDELWQQQNHHHHPRTTTTNTNTSTEQQQQQPLVQIKQEHPFHFIPSEFYPPLDYREQGPPPEQPQIQHRRSLPATHVMPTNSYSKQRRYTEGEFLPPQPPLQQQGEHHHHHHPMFGTEEDEEQRRKNFLERNRQAALKCRQRKKQWLANLQNQVEYLNTDNKQLEAQVTALREEILNLKTLIIAHKDCPVARRHSSHHTIHNHHSLSQEMQSSSSTHTSGTIHQHVFTTTNNNNNTFPHPSSSSSSSFSSHFLPTTTTTPTASFYYH</sequence>
<evidence type="ECO:0000256" key="5">
    <source>
        <dbReference type="ARBA" id="ARBA00023242"/>
    </source>
</evidence>
<dbReference type="Gene3D" id="1.20.5.170">
    <property type="match status" value="1"/>
</dbReference>
<feature type="region of interest" description="Disordered" evidence="7">
    <location>
        <begin position="1"/>
        <end position="44"/>
    </location>
</feature>
<feature type="coiled-coil region" evidence="6">
    <location>
        <begin position="159"/>
        <end position="193"/>
    </location>
</feature>
<organism evidence="9 10">
    <name type="scientific">Phascolomyces articulosus</name>
    <dbReference type="NCBI Taxonomy" id="60185"/>
    <lineage>
        <taxon>Eukaryota</taxon>
        <taxon>Fungi</taxon>
        <taxon>Fungi incertae sedis</taxon>
        <taxon>Mucoromycota</taxon>
        <taxon>Mucoromycotina</taxon>
        <taxon>Mucoromycetes</taxon>
        <taxon>Mucorales</taxon>
        <taxon>Lichtheimiaceae</taxon>
        <taxon>Phascolomyces</taxon>
    </lineage>
</organism>
<keyword evidence="5" id="KW-0539">Nucleus</keyword>
<feature type="region of interest" description="Disordered" evidence="7">
    <location>
        <begin position="104"/>
        <end position="137"/>
    </location>
</feature>
<dbReference type="AlphaFoldDB" id="A0AAD5PF53"/>
<keyword evidence="3" id="KW-0238">DNA-binding</keyword>
<reference evidence="9" key="2">
    <citation type="submission" date="2023-02" db="EMBL/GenBank/DDBJ databases">
        <authorList>
            <consortium name="DOE Joint Genome Institute"/>
            <person name="Mondo S.J."/>
            <person name="Chang Y."/>
            <person name="Wang Y."/>
            <person name="Ahrendt S."/>
            <person name="Andreopoulos W."/>
            <person name="Barry K."/>
            <person name="Beard J."/>
            <person name="Benny G.L."/>
            <person name="Blankenship S."/>
            <person name="Bonito G."/>
            <person name="Cuomo C."/>
            <person name="Desiro A."/>
            <person name="Gervers K.A."/>
            <person name="Hundley H."/>
            <person name="Kuo A."/>
            <person name="LaButti K."/>
            <person name="Lang B.F."/>
            <person name="Lipzen A."/>
            <person name="O'Donnell K."/>
            <person name="Pangilinan J."/>
            <person name="Reynolds N."/>
            <person name="Sandor L."/>
            <person name="Smith M.W."/>
            <person name="Tsang A."/>
            <person name="Grigoriev I.V."/>
            <person name="Stajich J.E."/>
            <person name="Spatafora J.W."/>
        </authorList>
    </citation>
    <scope>NUCLEOTIDE SEQUENCE</scope>
    <source>
        <strain evidence="9">RSA 2281</strain>
    </source>
</reference>
<keyword evidence="6" id="KW-0175">Coiled coil</keyword>
<evidence type="ECO:0000256" key="3">
    <source>
        <dbReference type="ARBA" id="ARBA00023125"/>
    </source>
</evidence>
<feature type="compositionally biased region" description="Low complexity" evidence="7">
    <location>
        <begin position="27"/>
        <end position="42"/>
    </location>
</feature>
<dbReference type="GO" id="GO:0003700">
    <property type="term" value="F:DNA-binding transcription factor activity"/>
    <property type="evidence" value="ECO:0007669"/>
    <property type="project" value="InterPro"/>
</dbReference>
<dbReference type="SUPFAM" id="SSF57959">
    <property type="entry name" value="Leucine zipper domain"/>
    <property type="match status" value="1"/>
</dbReference>
<dbReference type="InterPro" id="IPR051027">
    <property type="entry name" value="bZIP_transcription_factors"/>
</dbReference>
<protein>
    <recommendedName>
        <fullName evidence="8">BZIP domain-containing protein</fullName>
    </recommendedName>
</protein>
<dbReference type="Proteomes" id="UP001209540">
    <property type="component" value="Unassembled WGS sequence"/>
</dbReference>
<dbReference type="CDD" id="cd14687">
    <property type="entry name" value="bZIP_ATF2"/>
    <property type="match status" value="1"/>
</dbReference>
<evidence type="ECO:0000313" key="9">
    <source>
        <dbReference type="EMBL" id="KAI9266873.1"/>
    </source>
</evidence>
<evidence type="ECO:0000256" key="7">
    <source>
        <dbReference type="SAM" id="MobiDB-lite"/>
    </source>
</evidence>
<dbReference type="Pfam" id="PF00170">
    <property type="entry name" value="bZIP_1"/>
    <property type="match status" value="1"/>
</dbReference>
<accession>A0AAD5PF53</accession>
<feature type="domain" description="BZIP" evidence="8">
    <location>
        <begin position="134"/>
        <end position="197"/>
    </location>
</feature>
<feature type="region of interest" description="Disordered" evidence="7">
    <location>
        <begin position="56"/>
        <end position="91"/>
    </location>
</feature>
<evidence type="ECO:0000259" key="8">
    <source>
        <dbReference type="PROSITE" id="PS50217"/>
    </source>
</evidence>
<dbReference type="SMART" id="SM00338">
    <property type="entry name" value="BRLZ"/>
    <property type="match status" value="1"/>
</dbReference>
<evidence type="ECO:0000256" key="1">
    <source>
        <dbReference type="ARBA" id="ARBA00004123"/>
    </source>
</evidence>